<dbReference type="RefSeq" id="WP_072474289.1">
    <property type="nucleotide sequence ID" value="NZ_FPJG01000001.1"/>
</dbReference>
<name>A0A1K1LKI1_9PSEU</name>
<dbReference type="AlphaFoldDB" id="A0A1K1LKI1"/>
<accession>A0A1K1LKI1</accession>
<reference evidence="2" key="1">
    <citation type="submission" date="2016-11" db="EMBL/GenBank/DDBJ databases">
        <authorList>
            <person name="Jaros S."/>
            <person name="Januszkiewicz K."/>
            <person name="Wedrychowicz H."/>
        </authorList>
    </citation>
    <scope>NUCLEOTIDE SEQUENCE [LARGE SCALE GENOMIC DNA]</scope>
    <source>
        <strain evidence="2">DSM 44671</strain>
    </source>
</reference>
<dbReference type="STRING" id="546364.SAMN04489730_0006"/>
<protein>
    <submittedName>
        <fullName evidence="2">Uncharacterized protein</fullName>
    </submittedName>
</protein>
<sequence length="73" mass="7807">MVYILPPRRPKRSCGALSVLEVLTFTTAVVAVIVLERLSAELLLSAGVVVMLLALVRGVPLRHLRFPGGSVIA</sequence>
<evidence type="ECO:0000256" key="1">
    <source>
        <dbReference type="SAM" id="Phobius"/>
    </source>
</evidence>
<keyword evidence="4" id="KW-1185">Reference proteome</keyword>
<keyword evidence="1" id="KW-1133">Transmembrane helix</keyword>
<dbReference type="EMBL" id="FPJG01000001">
    <property type="protein sequence ID" value="SFW12025.1"/>
    <property type="molecule type" value="Genomic_DNA"/>
</dbReference>
<dbReference type="Proteomes" id="UP000182740">
    <property type="component" value="Unassembled WGS sequence"/>
</dbReference>
<dbReference type="EMBL" id="FPJG01000001">
    <property type="protein sequence ID" value="SFW11370.1"/>
    <property type="molecule type" value="Genomic_DNA"/>
</dbReference>
<organism evidence="2 4">
    <name type="scientific">Amycolatopsis australiensis</name>
    <dbReference type="NCBI Taxonomy" id="546364"/>
    <lineage>
        <taxon>Bacteria</taxon>
        <taxon>Bacillati</taxon>
        <taxon>Actinomycetota</taxon>
        <taxon>Actinomycetes</taxon>
        <taxon>Pseudonocardiales</taxon>
        <taxon>Pseudonocardiaceae</taxon>
        <taxon>Amycolatopsis</taxon>
    </lineage>
</organism>
<dbReference type="OrthoDB" id="9929775at2"/>
<reference evidence="4" key="2">
    <citation type="submission" date="2016-11" db="EMBL/GenBank/DDBJ databases">
        <authorList>
            <person name="Varghese N."/>
            <person name="Submissions S."/>
        </authorList>
    </citation>
    <scope>NUCLEOTIDE SEQUENCE [LARGE SCALE GENOMIC DNA]</scope>
    <source>
        <strain evidence="4">DSM 44671</strain>
    </source>
</reference>
<gene>
    <name evidence="2" type="ORF">SAMN04489730_0006</name>
    <name evidence="3" type="ORF">SAMN04489730_0081</name>
</gene>
<evidence type="ECO:0000313" key="3">
    <source>
        <dbReference type="EMBL" id="SFW12025.1"/>
    </source>
</evidence>
<keyword evidence="1" id="KW-0812">Transmembrane</keyword>
<feature type="transmembrane region" description="Helical" evidence="1">
    <location>
        <begin position="15"/>
        <end position="35"/>
    </location>
</feature>
<evidence type="ECO:0000313" key="4">
    <source>
        <dbReference type="Proteomes" id="UP000182740"/>
    </source>
</evidence>
<keyword evidence="1" id="KW-0472">Membrane</keyword>
<proteinExistence type="predicted"/>
<feature type="transmembrane region" description="Helical" evidence="1">
    <location>
        <begin position="42"/>
        <end position="60"/>
    </location>
</feature>
<evidence type="ECO:0000313" key="2">
    <source>
        <dbReference type="EMBL" id="SFW11370.1"/>
    </source>
</evidence>